<dbReference type="Proteomes" id="UP001476798">
    <property type="component" value="Unassembled WGS sequence"/>
</dbReference>
<dbReference type="InterPro" id="IPR003961">
    <property type="entry name" value="FN3_dom"/>
</dbReference>
<dbReference type="Gene3D" id="2.60.40.10">
    <property type="entry name" value="Immunoglobulins"/>
    <property type="match status" value="1"/>
</dbReference>
<sequence>MPERGVKLKNLTGYTTYMISVAPFNAAGDGPRSPPTRGRTQQAVACADCLHSPSPPGVSKTVTVDVKGSGPLWLKLRDLADGVTYNFRIQAKTFIYGPEVEANITTGPGEGPPGEPFITRYGSGLTIHWTGGDPGRAPITRYVIEARPSGGNS</sequence>
<proteinExistence type="predicted"/>
<feature type="domain" description="Fibronectin type-III" evidence="1">
    <location>
        <begin position="1"/>
        <end position="43"/>
    </location>
</feature>
<dbReference type="InterPro" id="IPR013783">
    <property type="entry name" value="Ig-like_fold"/>
</dbReference>
<protein>
    <recommendedName>
        <fullName evidence="1">Fibronectin type-III domain-containing protein</fullName>
    </recommendedName>
</protein>
<evidence type="ECO:0000313" key="3">
    <source>
        <dbReference type="Proteomes" id="UP001476798"/>
    </source>
</evidence>
<accession>A0ABV0NWB3</accession>
<dbReference type="SUPFAM" id="SSF49265">
    <property type="entry name" value="Fibronectin type III"/>
    <property type="match status" value="2"/>
</dbReference>
<evidence type="ECO:0000259" key="1">
    <source>
        <dbReference type="PROSITE" id="PS50853"/>
    </source>
</evidence>
<comment type="caution">
    <text evidence="2">The sequence shown here is derived from an EMBL/GenBank/DDBJ whole genome shotgun (WGS) entry which is preliminary data.</text>
</comment>
<reference evidence="2 3" key="1">
    <citation type="submission" date="2021-06" db="EMBL/GenBank/DDBJ databases">
        <authorList>
            <person name="Palmer J.M."/>
        </authorList>
    </citation>
    <scope>NUCLEOTIDE SEQUENCE [LARGE SCALE GENOMIC DNA]</scope>
    <source>
        <strain evidence="2 3">GA_2019</strain>
        <tissue evidence="2">Muscle</tissue>
    </source>
</reference>
<gene>
    <name evidence="2" type="ORF">GOODEAATRI_011377</name>
</gene>
<keyword evidence="3" id="KW-1185">Reference proteome</keyword>
<dbReference type="EMBL" id="JAHRIO010050671">
    <property type="protein sequence ID" value="MEQ2174778.1"/>
    <property type="molecule type" value="Genomic_DNA"/>
</dbReference>
<dbReference type="PROSITE" id="PS50853">
    <property type="entry name" value="FN3"/>
    <property type="match status" value="1"/>
</dbReference>
<dbReference type="CDD" id="cd00063">
    <property type="entry name" value="FN3"/>
    <property type="match status" value="1"/>
</dbReference>
<name>A0ABV0NWB3_9TELE</name>
<evidence type="ECO:0000313" key="2">
    <source>
        <dbReference type="EMBL" id="MEQ2174778.1"/>
    </source>
</evidence>
<dbReference type="InterPro" id="IPR036116">
    <property type="entry name" value="FN3_sf"/>
</dbReference>
<organism evidence="2 3">
    <name type="scientific">Goodea atripinnis</name>
    <dbReference type="NCBI Taxonomy" id="208336"/>
    <lineage>
        <taxon>Eukaryota</taxon>
        <taxon>Metazoa</taxon>
        <taxon>Chordata</taxon>
        <taxon>Craniata</taxon>
        <taxon>Vertebrata</taxon>
        <taxon>Euteleostomi</taxon>
        <taxon>Actinopterygii</taxon>
        <taxon>Neopterygii</taxon>
        <taxon>Teleostei</taxon>
        <taxon>Neoteleostei</taxon>
        <taxon>Acanthomorphata</taxon>
        <taxon>Ovalentaria</taxon>
        <taxon>Atherinomorphae</taxon>
        <taxon>Cyprinodontiformes</taxon>
        <taxon>Goodeidae</taxon>
        <taxon>Goodea</taxon>
    </lineage>
</organism>